<dbReference type="EMBL" id="WVTA01000016">
    <property type="protein sequence ID" value="KAK3201523.1"/>
    <property type="molecule type" value="Genomic_DNA"/>
</dbReference>
<evidence type="ECO:0000313" key="2">
    <source>
        <dbReference type="Proteomes" id="UP001280581"/>
    </source>
</evidence>
<evidence type="ECO:0000313" key="1">
    <source>
        <dbReference type="EMBL" id="KAK3201523.1"/>
    </source>
</evidence>
<name>A0AAN6LR16_9PLEO</name>
<accession>A0AAN6LR16</accession>
<dbReference type="Proteomes" id="UP001280581">
    <property type="component" value="Unassembled WGS sequence"/>
</dbReference>
<gene>
    <name evidence="1" type="ORF">GRF29_185g1255649</name>
</gene>
<keyword evidence="2" id="KW-1185">Reference proteome</keyword>
<protein>
    <submittedName>
        <fullName evidence="1">Uncharacterized protein</fullName>
    </submittedName>
</protein>
<comment type="caution">
    <text evidence="1">The sequence shown here is derived from an EMBL/GenBank/DDBJ whole genome shotgun (WGS) entry which is preliminary data.</text>
</comment>
<dbReference type="AlphaFoldDB" id="A0AAN6LR16"/>
<sequence length="156" mass="17714">MAQQFPFMRLPLELRLCVYEQITIYQVQKKIILRPSLLDSVTDPTARPPALVTRNGKEQSARRETDVVLHISAVPVGILGTCRQVNQEVTPFINRLKKDIFRSGVTIDCHWNRPELTYYCPLIVPSIGPQLTNKLLHERVEAAFPGSDAFSQRAIC</sequence>
<reference evidence="1 2" key="1">
    <citation type="submission" date="2021-02" db="EMBL/GenBank/DDBJ databases">
        <title>Genome assembly of Pseudopithomyces chartarum.</title>
        <authorList>
            <person name="Jauregui R."/>
            <person name="Singh J."/>
            <person name="Voisey C."/>
        </authorList>
    </citation>
    <scope>NUCLEOTIDE SEQUENCE [LARGE SCALE GENOMIC DNA]</scope>
    <source>
        <strain evidence="1 2">AGR01</strain>
    </source>
</reference>
<proteinExistence type="predicted"/>
<organism evidence="1 2">
    <name type="scientific">Pseudopithomyces chartarum</name>
    <dbReference type="NCBI Taxonomy" id="1892770"/>
    <lineage>
        <taxon>Eukaryota</taxon>
        <taxon>Fungi</taxon>
        <taxon>Dikarya</taxon>
        <taxon>Ascomycota</taxon>
        <taxon>Pezizomycotina</taxon>
        <taxon>Dothideomycetes</taxon>
        <taxon>Pleosporomycetidae</taxon>
        <taxon>Pleosporales</taxon>
        <taxon>Massarineae</taxon>
        <taxon>Didymosphaeriaceae</taxon>
        <taxon>Pseudopithomyces</taxon>
    </lineage>
</organism>